<evidence type="ECO:0000313" key="2">
    <source>
        <dbReference type="EMBL" id="NYJ06385.1"/>
    </source>
</evidence>
<gene>
    <name evidence="2" type="ORF">GGQ55_002663</name>
</gene>
<dbReference type="AlphaFoldDB" id="A0A853CEF2"/>
<dbReference type="Proteomes" id="UP000541969">
    <property type="component" value="Unassembled WGS sequence"/>
</dbReference>
<dbReference type="EMBL" id="JACBZT010000001">
    <property type="protein sequence ID" value="NYJ06385.1"/>
    <property type="molecule type" value="Genomic_DNA"/>
</dbReference>
<reference evidence="2 3" key="1">
    <citation type="submission" date="2020-07" db="EMBL/GenBank/DDBJ databases">
        <title>Sequencing the genomes of 1000 actinobacteria strains.</title>
        <authorList>
            <person name="Klenk H.-P."/>
        </authorList>
    </citation>
    <scope>NUCLEOTIDE SEQUENCE [LARGE SCALE GENOMIC DNA]</scope>
    <source>
        <strain evidence="2 3">DSM 104001</strain>
    </source>
</reference>
<organism evidence="2 3">
    <name type="scientific">Petropleomorpha daqingensis</name>
    <dbReference type="NCBI Taxonomy" id="2026353"/>
    <lineage>
        <taxon>Bacteria</taxon>
        <taxon>Bacillati</taxon>
        <taxon>Actinomycetota</taxon>
        <taxon>Actinomycetes</taxon>
        <taxon>Geodermatophilales</taxon>
        <taxon>Geodermatophilaceae</taxon>
        <taxon>Petropleomorpha</taxon>
    </lineage>
</organism>
<evidence type="ECO:0000313" key="3">
    <source>
        <dbReference type="Proteomes" id="UP000541969"/>
    </source>
</evidence>
<protein>
    <submittedName>
        <fullName evidence="2">Uncharacterized protein</fullName>
    </submittedName>
</protein>
<keyword evidence="3" id="KW-1185">Reference proteome</keyword>
<name>A0A853CEF2_9ACTN</name>
<accession>A0A853CEF2</accession>
<sequence length="81" mass="8881">MITSGAAVPHRRRGNGGSEVIVSGGRRADPEVYFTVSHFDGWAAVLCQLDRLDERSLVELAEDAWAARAPKRLLSSRTTRS</sequence>
<proteinExistence type="predicted"/>
<comment type="caution">
    <text evidence="2">The sequence shown here is derived from an EMBL/GenBank/DDBJ whole genome shotgun (WGS) entry which is preliminary data.</text>
</comment>
<evidence type="ECO:0000256" key="1">
    <source>
        <dbReference type="SAM" id="MobiDB-lite"/>
    </source>
</evidence>
<feature type="region of interest" description="Disordered" evidence="1">
    <location>
        <begin position="1"/>
        <end position="22"/>
    </location>
</feature>